<accession>A0A831WF46</accession>
<evidence type="ECO:0000259" key="2">
    <source>
        <dbReference type="PROSITE" id="PS50914"/>
    </source>
</evidence>
<sequence length="220" mass="23645">MEHDDPEIRSDVVEALSRDSRVNTARITVVVEDGSVTLRGDAPTLYTAGVARDLVACVPGIRSVHSELAVARTAGIPTDADIRSHAEHILGWNASIGARDVSVSVVSGRVRLEGEVDAYWQRSRAEALILDIQGVIGVVNQLVVVPELVPGDQVIAGDVKSAITRCTCLEHDSITVEVDQGLVTLSGYVPNWRSKQYTPRLAESILGVKGVIDHLVVQQN</sequence>
<dbReference type="InterPro" id="IPR007055">
    <property type="entry name" value="BON_dom"/>
</dbReference>
<dbReference type="PANTHER" id="PTHR34606:SF4">
    <property type="entry name" value="OUTER MEMBRANE LIPOPROTEIN DOLP"/>
    <property type="match status" value="1"/>
</dbReference>
<protein>
    <submittedName>
        <fullName evidence="3">BON domain-containing protein</fullName>
    </submittedName>
</protein>
<evidence type="ECO:0000313" key="3">
    <source>
        <dbReference type="EMBL" id="HEC06201.1"/>
    </source>
</evidence>
<dbReference type="Pfam" id="PF04972">
    <property type="entry name" value="BON"/>
    <property type="match status" value="3"/>
</dbReference>
<dbReference type="EMBL" id="DRLF01000181">
    <property type="protein sequence ID" value="HEC06201.1"/>
    <property type="molecule type" value="Genomic_DNA"/>
</dbReference>
<name>A0A831WF46_9GAMM</name>
<proteinExistence type="predicted"/>
<dbReference type="PANTHER" id="PTHR34606">
    <property type="entry name" value="BON DOMAIN-CONTAINING PROTEIN"/>
    <property type="match status" value="1"/>
</dbReference>
<dbReference type="InterPro" id="IPR014004">
    <property type="entry name" value="Transpt-assoc_nodulatn_dom_bac"/>
</dbReference>
<keyword evidence="1" id="KW-0732">Signal</keyword>
<dbReference type="Proteomes" id="UP000886339">
    <property type="component" value="Unassembled WGS sequence"/>
</dbReference>
<dbReference type="Gene3D" id="3.30.1340.30">
    <property type="match status" value="3"/>
</dbReference>
<feature type="domain" description="BON" evidence="2">
    <location>
        <begin position="78"/>
        <end position="146"/>
    </location>
</feature>
<dbReference type="AlphaFoldDB" id="A0A831WF46"/>
<gene>
    <name evidence="3" type="ORF">ENJ12_05090</name>
</gene>
<evidence type="ECO:0000256" key="1">
    <source>
        <dbReference type="ARBA" id="ARBA00022729"/>
    </source>
</evidence>
<organism evidence="3">
    <name type="scientific">Thiolapillus brandeum</name>
    <dbReference type="NCBI Taxonomy" id="1076588"/>
    <lineage>
        <taxon>Bacteria</taxon>
        <taxon>Pseudomonadati</taxon>
        <taxon>Pseudomonadota</taxon>
        <taxon>Gammaproteobacteria</taxon>
        <taxon>Chromatiales</taxon>
        <taxon>Sedimenticolaceae</taxon>
        <taxon>Thiolapillus</taxon>
    </lineage>
</organism>
<feature type="domain" description="BON" evidence="2">
    <location>
        <begin position="151"/>
        <end position="219"/>
    </location>
</feature>
<comment type="caution">
    <text evidence="3">The sequence shown here is derived from an EMBL/GenBank/DDBJ whole genome shotgun (WGS) entry which is preliminary data.</text>
</comment>
<dbReference type="InterPro" id="IPR051686">
    <property type="entry name" value="Lipoprotein_DolP"/>
</dbReference>
<dbReference type="PROSITE" id="PS50914">
    <property type="entry name" value="BON"/>
    <property type="match status" value="3"/>
</dbReference>
<reference evidence="3" key="1">
    <citation type="journal article" date="2020" name="mSystems">
        <title>Genome- and Community-Level Interaction Insights into Carbon Utilization and Element Cycling Functions of Hydrothermarchaeota in Hydrothermal Sediment.</title>
        <authorList>
            <person name="Zhou Z."/>
            <person name="Liu Y."/>
            <person name="Xu W."/>
            <person name="Pan J."/>
            <person name="Luo Z.H."/>
            <person name="Li M."/>
        </authorList>
    </citation>
    <scope>NUCLEOTIDE SEQUENCE [LARGE SCALE GENOMIC DNA]</scope>
    <source>
        <strain evidence="3">HyVt-458</strain>
    </source>
</reference>
<feature type="domain" description="BON" evidence="2">
    <location>
        <begin position="4"/>
        <end position="72"/>
    </location>
</feature>
<dbReference type="SMART" id="SM00749">
    <property type="entry name" value="BON"/>
    <property type="match status" value="3"/>
</dbReference>